<feature type="region of interest" description="Disordered" evidence="1">
    <location>
        <begin position="491"/>
        <end position="544"/>
    </location>
</feature>
<dbReference type="EMBL" id="CP063206">
    <property type="protein sequence ID" value="QOS13684.1"/>
    <property type="molecule type" value="Genomic_DNA"/>
</dbReference>
<feature type="compositionally biased region" description="Polar residues" evidence="1">
    <location>
        <begin position="236"/>
        <end position="249"/>
    </location>
</feature>
<organism evidence="3 4">
    <name type="scientific">Haloferax gibbonsii</name>
    <dbReference type="NCBI Taxonomy" id="35746"/>
    <lineage>
        <taxon>Archaea</taxon>
        <taxon>Methanobacteriati</taxon>
        <taxon>Methanobacteriota</taxon>
        <taxon>Stenosarchaea group</taxon>
        <taxon>Halobacteria</taxon>
        <taxon>Halobacteriales</taxon>
        <taxon>Haloferacaceae</taxon>
        <taxon>Haloferax</taxon>
    </lineage>
</organism>
<feature type="compositionally biased region" description="Low complexity" evidence="1">
    <location>
        <begin position="292"/>
        <end position="307"/>
    </location>
</feature>
<proteinExistence type="predicted"/>
<evidence type="ECO:0000256" key="2">
    <source>
        <dbReference type="SAM" id="Phobius"/>
    </source>
</evidence>
<feature type="compositionally biased region" description="Polar residues" evidence="1">
    <location>
        <begin position="491"/>
        <end position="509"/>
    </location>
</feature>
<name>A0A871BLR8_HALGI</name>
<dbReference type="RefSeq" id="WP_115805563.1">
    <property type="nucleotide sequence ID" value="NZ_CP063206.1"/>
</dbReference>
<keyword evidence="2" id="KW-1133">Transmembrane helix</keyword>
<feature type="transmembrane region" description="Helical" evidence="2">
    <location>
        <begin position="173"/>
        <end position="195"/>
    </location>
</feature>
<accession>A0A871BLR8</accession>
<dbReference type="PRINTS" id="PR01217">
    <property type="entry name" value="PRICHEXTENSN"/>
</dbReference>
<evidence type="ECO:0000313" key="3">
    <source>
        <dbReference type="EMBL" id="QOS13684.1"/>
    </source>
</evidence>
<feature type="region of interest" description="Disordered" evidence="1">
    <location>
        <begin position="210"/>
        <end position="360"/>
    </location>
</feature>
<feature type="compositionally biased region" description="Low complexity" evidence="1">
    <location>
        <begin position="257"/>
        <end position="282"/>
    </location>
</feature>
<dbReference type="AlphaFoldDB" id="A0A871BLR8"/>
<keyword evidence="2" id="KW-0812">Transmembrane</keyword>
<keyword evidence="3" id="KW-0614">Plasmid</keyword>
<gene>
    <name evidence="3" type="ORF">HfgLR_22380</name>
</gene>
<protein>
    <submittedName>
        <fullName evidence="3">Uncharacterized protein</fullName>
    </submittedName>
</protein>
<dbReference type="Proteomes" id="UP000663064">
    <property type="component" value="Plasmid pHGLR1"/>
</dbReference>
<keyword evidence="2" id="KW-0472">Membrane</keyword>
<sequence length="632" mass="65323">MSGPDDADALDWTPEQSPELILADATRCRRLVDETEADRDATDFDTDDFDEVDFERLERGDRVLCLPGEGLPVHGVVREVRRWSPRSSSFVRDTAADSTTVERISTDEDDGPRTDERPVAVGDEVEAGDRPTETALVVEYRPSRAGLLPIPLSLASLFSAKLLGTLSPRLSQVLGRLVIVFVVVGIVLVGTGLAAPGSIDRFLDDSGVNDALSDLRGDGDPEPSPPEVTVTPPPQTSDAPSDETNQSGDTPTPTPTPTTSATSTPATTTDPKSTETPAQTSTPAPPTPSPTSAPTSTPEPTTTARSTGSGGGGGGGSGGDSQTTTATTAASSPAPDPTLTVEAADPPTVRSADGTVGTLSGPVTGSLSWTGAVDSVVLVVNTWAPDDGWQEERRVTSRGSSPVDVADALGSDVTYADGDRTAGFAASDDGETAVTTGYVSVTAVFFRGSTEVARTEETASFDVTVENTAGSAPEGVDLELGSGGAGVSLLDTQSVAPGSAGNSTGTLTNRGRDPGVLTLDSMPFDSAENGRSGPELSVDSTGGADEGELHEALAVRLRVERANGTSAYVLGDETTYLDFADVWNESVTLGRLDGGESLSLVVEWRIRESAGNEIQTDSVDVEFVFTLEQATD</sequence>
<feature type="compositionally biased region" description="Low complexity" evidence="1">
    <location>
        <begin position="320"/>
        <end position="333"/>
    </location>
</feature>
<feature type="compositionally biased region" description="Polar residues" evidence="1">
    <location>
        <begin position="93"/>
        <end position="103"/>
    </location>
</feature>
<geneLocation type="plasmid" evidence="3 4">
    <name>pHGLR1</name>
</geneLocation>
<feature type="compositionally biased region" description="Gly residues" evidence="1">
    <location>
        <begin position="308"/>
        <end position="319"/>
    </location>
</feature>
<feature type="region of interest" description="Disordered" evidence="1">
    <location>
        <begin position="93"/>
        <end position="118"/>
    </location>
</feature>
<dbReference type="GeneID" id="59461209"/>
<evidence type="ECO:0000256" key="1">
    <source>
        <dbReference type="SAM" id="MobiDB-lite"/>
    </source>
</evidence>
<feature type="compositionally biased region" description="Pro residues" evidence="1">
    <location>
        <begin position="222"/>
        <end position="235"/>
    </location>
</feature>
<evidence type="ECO:0000313" key="4">
    <source>
        <dbReference type="Proteomes" id="UP000663064"/>
    </source>
</evidence>
<reference evidence="3" key="1">
    <citation type="journal article" date="2021" name="Front. Microbiol.">
        <title>Cellular and Genomic Properties of Haloferax gibbonsii LR2-5, the Host of Euryarchaeal Virus HFTV1.</title>
        <authorList>
            <person name="Tittes C."/>
            <person name="Schwarzer S."/>
            <person name="Pfeiffer F."/>
            <person name="Dyall-Smith M."/>
            <person name="Rodriguez-Franco M."/>
            <person name="Oksanen H.M."/>
            <person name="Quax T.E.F."/>
        </authorList>
    </citation>
    <scope>NUCLEOTIDE SEQUENCE</scope>
    <source>
        <strain evidence="3">LR2-5</strain>
    </source>
</reference>